<reference evidence="1" key="1">
    <citation type="submission" date="2013-08" db="EMBL/GenBank/DDBJ databases">
        <authorList>
            <person name="Mendez C."/>
            <person name="Richter M."/>
            <person name="Ferrer M."/>
            <person name="Sanchez J."/>
        </authorList>
    </citation>
    <scope>NUCLEOTIDE SEQUENCE</scope>
</reference>
<accession>T1B0W2</accession>
<sequence>MKHIRDNMPNVTVPMIDVPESLSPTSTRSTLYKTLLALGLKEAGQPDGTDAPPVTRLAGLRHGTIFFPDITLAKLSAFASRHDITLHDAFARLCALGLEKLRQGRQDMNARVLVADAPPFKNAHKGQSTFYRQAIASLSANRICLNEASTGSGKSRAMAAVAIHQANRQENPGVIAAPTL</sequence>
<organism evidence="1">
    <name type="scientific">mine drainage metagenome</name>
    <dbReference type="NCBI Taxonomy" id="410659"/>
    <lineage>
        <taxon>unclassified sequences</taxon>
        <taxon>metagenomes</taxon>
        <taxon>ecological metagenomes</taxon>
    </lineage>
</organism>
<protein>
    <submittedName>
        <fullName evidence="1">CRISPR-associated DEAD/DEAH-box helicase Csf4</fullName>
    </submittedName>
</protein>
<reference evidence="1" key="2">
    <citation type="journal article" date="2014" name="ISME J.">
        <title>Microbial stratification in low pH oxic and suboxic macroscopic growths along an acid mine drainage.</title>
        <authorList>
            <person name="Mendez-Garcia C."/>
            <person name="Mesa V."/>
            <person name="Sprenger R.R."/>
            <person name="Richter M."/>
            <person name="Diez M.S."/>
            <person name="Solano J."/>
            <person name="Bargiela R."/>
            <person name="Golyshina O.V."/>
            <person name="Manteca A."/>
            <person name="Ramos J.L."/>
            <person name="Gallego J.R."/>
            <person name="Llorente I."/>
            <person name="Martins Dos Santos V.A."/>
            <person name="Jensen O.N."/>
            <person name="Pelaez A.I."/>
            <person name="Sanchez J."/>
            <person name="Ferrer M."/>
        </authorList>
    </citation>
    <scope>NUCLEOTIDE SEQUENCE</scope>
</reference>
<dbReference type="EMBL" id="AUZX01010711">
    <property type="protein sequence ID" value="EQD46519.1"/>
    <property type="molecule type" value="Genomic_DNA"/>
</dbReference>
<comment type="caution">
    <text evidence="1">The sequence shown here is derived from an EMBL/GenBank/DDBJ whole genome shotgun (WGS) entry which is preliminary data.</text>
</comment>
<evidence type="ECO:0000313" key="1">
    <source>
        <dbReference type="EMBL" id="EQD46519.1"/>
    </source>
</evidence>
<gene>
    <name evidence="1" type="ORF">B1A_14588</name>
</gene>
<name>T1B0W2_9ZZZZ</name>
<feature type="non-terminal residue" evidence="1">
    <location>
        <position position="180"/>
    </location>
</feature>
<proteinExistence type="predicted"/>
<dbReference type="AlphaFoldDB" id="T1B0W2"/>